<feature type="modified residue" description="4-aspartylphosphate" evidence="3">
    <location>
        <position position="53"/>
    </location>
</feature>
<dbReference type="PROSITE" id="PS50883">
    <property type="entry name" value="EAL"/>
    <property type="match status" value="1"/>
</dbReference>
<dbReference type="NCBIfam" id="TIGR00254">
    <property type="entry name" value="GGDEF"/>
    <property type="match status" value="1"/>
</dbReference>
<feature type="domain" description="EAL" evidence="5">
    <location>
        <begin position="472"/>
        <end position="723"/>
    </location>
</feature>
<dbReference type="Gene3D" id="3.20.20.450">
    <property type="entry name" value="EAL domain"/>
    <property type="match status" value="1"/>
</dbReference>
<dbReference type="PANTHER" id="PTHR33121">
    <property type="entry name" value="CYCLIC DI-GMP PHOSPHODIESTERASE PDEF"/>
    <property type="match status" value="1"/>
</dbReference>
<evidence type="ECO:0000259" key="6">
    <source>
        <dbReference type="PROSITE" id="PS50887"/>
    </source>
</evidence>
<name>A0A931NH59_9BURK</name>
<dbReference type="Pfam" id="PF00990">
    <property type="entry name" value="GGDEF"/>
    <property type="match status" value="1"/>
</dbReference>
<dbReference type="InterPro" id="IPR000160">
    <property type="entry name" value="GGDEF_dom"/>
</dbReference>
<evidence type="ECO:0000256" key="1">
    <source>
        <dbReference type="ARBA" id="ARBA00022679"/>
    </source>
</evidence>
<dbReference type="GO" id="GO:0000160">
    <property type="term" value="P:phosphorelay signal transduction system"/>
    <property type="evidence" value="ECO:0007669"/>
    <property type="project" value="InterPro"/>
</dbReference>
<dbReference type="InterPro" id="IPR011006">
    <property type="entry name" value="CheY-like_superfamily"/>
</dbReference>
<evidence type="ECO:0000259" key="5">
    <source>
        <dbReference type="PROSITE" id="PS50883"/>
    </source>
</evidence>
<keyword evidence="2" id="KW-0418">Kinase</keyword>
<dbReference type="CDD" id="cd01948">
    <property type="entry name" value="EAL"/>
    <property type="match status" value="1"/>
</dbReference>
<keyword evidence="1" id="KW-0808">Transferase</keyword>
<proteinExistence type="predicted"/>
<dbReference type="SUPFAM" id="SSF55781">
    <property type="entry name" value="GAF domain-like"/>
    <property type="match status" value="1"/>
</dbReference>
<reference evidence="7" key="1">
    <citation type="submission" date="2020-12" db="EMBL/GenBank/DDBJ databases">
        <title>The genome sequence of Inhella sp. 1Y17.</title>
        <authorList>
            <person name="Liu Y."/>
        </authorList>
    </citation>
    <scope>NUCLEOTIDE SEQUENCE</scope>
    <source>
        <strain evidence="7">1Y17</strain>
    </source>
</reference>
<evidence type="ECO:0000259" key="4">
    <source>
        <dbReference type="PROSITE" id="PS50110"/>
    </source>
</evidence>
<dbReference type="SMART" id="SM00448">
    <property type="entry name" value="REC"/>
    <property type="match status" value="1"/>
</dbReference>
<protein>
    <submittedName>
        <fullName evidence="7">EAL domain-containing protein</fullName>
    </submittedName>
</protein>
<dbReference type="InterPro" id="IPR035919">
    <property type="entry name" value="EAL_sf"/>
</dbReference>
<dbReference type="AlphaFoldDB" id="A0A931NH59"/>
<dbReference type="CDD" id="cd17535">
    <property type="entry name" value="REC_NarL-like"/>
    <property type="match status" value="1"/>
</dbReference>
<dbReference type="GO" id="GO:0071111">
    <property type="term" value="F:cyclic-guanylate-specific phosphodiesterase activity"/>
    <property type="evidence" value="ECO:0007669"/>
    <property type="project" value="InterPro"/>
</dbReference>
<dbReference type="InterPro" id="IPR001789">
    <property type="entry name" value="Sig_transdc_resp-reg_receiver"/>
</dbReference>
<dbReference type="Pfam" id="PF00072">
    <property type="entry name" value="Response_reg"/>
    <property type="match status" value="1"/>
</dbReference>
<dbReference type="Gene3D" id="3.30.450.40">
    <property type="match status" value="1"/>
</dbReference>
<dbReference type="SMART" id="SM00052">
    <property type="entry name" value="EAL"/>
    <property type="match status" value="1"/>
</dbReference>
<dbReference type="EMBL" id="JAEDAK010000002">
    <property type="protein sequence ID" value="MBH9576170.1"/>
    <property type="molecule type" value="Genomic_DNA"/>
</dbReference>
<evidence type="ECO:0000256" key="3">
    <source>
        <dbReference type="PROSITE-ProRule" id="PRU00169"/>
    </source>
</evidence>
<evidence type="ECO:0000313" key="7">
    <source>
        <dbReference type="EMBL" id="MBH9576170.1"/>
    </source>
</evidence>
<keyword evidence="8" id="KW-1185">Reference proteome</keyword>
<dbReference type="SUPFAM" id="SSF141868">
    <property type="entry name" value="EAL domain-like"/>
    <property type="match status" value="1"/>
</dbReference>
<comment type="caution">
    <text evidence="7">The sequence shown here is derived from an EMBL/GenBank/DDBJ whole genome shotgun (WGS) entry which is preliminary data.</text>
</comment>
<accession>A0A931NH59</accession>
<dbReference type="InterPro" id="IPR050706">
    <property type="entry name" value="Cyclic-di-GMP_PDE-like"/>
</dbReference>
<dbReference type="Gene3D" id="3.30.70.270">
    <property type="match status" value="1"/>
</dbReference>
<dbReference type="InterPro" id="IPR058245">
    <property type="entry name" value="NreC/VraR/RcsB-like_REC"/>
</dbReference>
<dbReference type="Pfam" id="PF00563">
    <property type="entry name" value="EAL"/>
    <property type="match status" value="1"/>
</dbReference>
<organism evidence="7 8">
    <name type="scientific">Inhella proteolytica</name>
    <dbReference type="NCBI Taxonomy" id="2795029"/>
    <lineage>
        <taxon>Bacteria</taxon>
        <taxon>Pseudomonadati</taxon>
        <taxon>Pseudomonadota</taxon>
        <taxon>Betaproteobacteria</taxon>
        <taxon>Burkholderiales</taxon>
        <taxon>Sphaerotilaceae</taxon>
        <taxon>Inhella</taxon>
    </lineage>
</organism>
<dbReference type="InterPro" id="IPR029787">
    <property type="entry name" value="Nucleotide_cyclase"/>
</dbReference>
<dbReference type="InterPro" id="IPR001633">
    <property type="entry name" value="EAL_dom"/>
</dbReference>
<dbReference type="PROSITE" id="PS50110">
    <property type="entry name" value="RESPONSE_REGULATORY"/>
    <property type="match status" value="1"/>
</dbReference>
<dbReference type="SMART" id="SM00065">
    <property type="entry name" value="GAF"/>
    <property type="match status" value="1"/>
</dbReference>
<keyword evidence="3" id="KW-0597">Phosphoprotein</keyword>
<dbReference type="InterPro" id="IPR003018">
    <property type="entry name" value="GAF"/>
</dbReference>
<dbReference type="GO" id="GO:0016301">
    <property type="term" value="F:kinase activity"/>
    <property type="evidence" value="ECO:0007669"/>
    <property type="project" value="UniProtKB-KW"/>
</dbReference>
<evidence type="ECO:0000313" key="8">
    <source>
        <dbReference type="Proteomes" id="UP000613266"/>
    </source>
</evidence>
<sequence length="725" mass="79833">MKLALVEDSLMIREQLEWRFEHEPAIDVVGWADTEDAAVALVQERQPDVVLLDLGLRQGQGLRVLERVRAAGCGARVLVLTNQRGAHLREACLGLGALGFYDKTLEFEDCLQRLQSWLPPTPENELQRLAALQDTGLLDSGPQPLFDRLTRLAAALTDTPMALITLLDQRRQWFLSRQGVDAPSTSRSVSFCAHAILQHGLFEISDARDDPRFLDNPLVRGAPHARFYAGMPLRLPTGEALGTLCVLDREPRQLSALQREALETLTQSAVSEMELRRRLHHLQTEAQQRAHAEAHLHHLATRDPLTGLTNRTTLRDRLDQQLRLAQRHHRGLALIVLGLDRFKLINDSLGHDVGDVVLSVSAGRLVQALRDSDTVARLGADEFAVLVHDLDQPEQALALASKLLHKLAEPIDIEGQRLQAAASAGVALFPPHGESPELLLRHADLALLEAKARGGAQALLYAPQFDDPAGAALMLEQDLHHAIDNDELRLHFQPQLWADGRLRAVEALVRWQHPRLGLLGPDRFIPFAEERGLIGAIDDWVLRRALQLLSRWDALGLPVPRVAVNRSGCGLRRDLVERVDAALAEQGLDGTRLEIEITETALSADGAEALSVLHALRERQISVAVDDFGEGYSSLGQLHRLPIDVLKIDRSFVRDIGEPRANAMVAAVLGMARALGLGTLAEGVEQPAQQQLLLELGCEALQGFGCCRPLADEPLQTWLRGRAAG</sequence>
<dbReference type="Proteomes" id="UP000613266">
    <property type="component" value="Unassembled WGS sequence"/>
</dbReference>
<dbReference type="RefSeq" id="WP_198109775.1">
    <property type="nucleotide sequence ID" value="NZ_JAEDAK010000002.1"/>
</dbReference>
<dbReference type="PROSITE" id="PS50887">
    <property type="entry name" value="GGDEF"/>
    <property type="match status" value="1"/>
</dbReference>
<evidence type="ECO:0000256" key="2">
    <source>
        <dbReference type="ARBA" id="ARBA00022777"/>
    </source>
</evidence>
<feature type="domain" description="Response regulatory" evidence="4">
    <location>
        <begin position="2"/>
        <end position="118"/>
    </location>
</feature>
<dbReference type="CDD" id="cd01949">
    <property type="entry name" value="GGDEF"/>
    <property type="match status" value="1"/>
</dbReference>
<gene>
    <name evidence="7" type="ORF">I7X39_04540</name>
</gene>
<dbReference type="InterPro" id="IPR043128">
    <property type="entry name" value="Rev_trsase/Diguanyl_cyclase"/>
</dbReference>
<feature type="domain" description="GGDEF" evidence="6">
    <location>
        <begin position="330"/>
        <end position="463"/>
    </location>
</feature>
<dbReference type="PANTHER" id="PTHR33121:SF71">
    <property type="entry name" value="OXYGEN SENSOR PROTEIN DOSP"/>
    <property type="match status" value="1"/>
</dbReference>
<dbReference type="SUPFAM" id="SSF52172">
    <property type="entry name" value="CheY-like"/>
    <property type="match status" value="1"/>
</dbReference>
<dbReference type="SUPFAM" id="SSF55073">
    <property type="entry name" value="Nucleotide cyclase"/>
    <property type="match status" value="1"/>
</dbReference>
<dbReference type="SMART" id="SM00267">
    <property type="entry name" value="GGDEF"/>
    <property type="match status" value="1"/>
</dbReference>
<dbReference type="Gene3D" id="3.40.50.2300">
    <property type="match status" value="1"/>
</dbReference>
<dbReference type="InterPro" id="IPR029016">
    <property type="entry name" value="GAF-like_dom_sf"/>
</dbReference>